<dbReference type="SMART" id="SM00220">
    <property type="entry name" value="S_TKc"/>
    <property type="match status" value="1"/>
</dbReference>
<dbReference type="InterPro" id="IPR008271">
    <property type="entry name" value="Ser/Thr_kinase_AS"/>
</dbReference>
<dbReference type="Pfam" id="PF00069">
    <property type="entry name" value="Pkinase"/>
    <property type="match status" value="2"/>
</dbReference>
<keyword evidence="4" id="KW-1185">Reference proteome</keyword>
<feature type="domain" description="Protein kinase" evidence="2">
    <location>
        <begin position="395"/>
        <end position="650"/>
    </location>
</feature>
<gene>
    <name evidence="3" type="ORF">M9Y10_004053</name>
</gene>
<name>A0ABR2JR82_9EUKA</name>
<feature type="coiled-coil region" evidence="1">
    <location>
        <begin position="301"/>
        <end position="440"/>
    </location>
</feature>
<evidence type="ECO:0000256" key="1">
    <source>
        <dbReference type="SAM" id="Coils"/>
    </source>
</evidence>
<dbReference type="PROSITE" id="PS50011">
    <property type="entry name" value="PROTEIN_KINASE_DOM"/>
    <property type="match status" value="2"/>
</dbReference>
<dbReference type="PANTHER" id="PTHR23257">
    <property type="entry name" value="SERINE-THREONINE PROTEIN KINASE"/>
    <property type="match status" value="1"/>
</dbReference>
<dbReference type="Proteomes" id="UP001470230">
    <property type="component" value="Unassembled WGS sequence"/>
</dbReference>
<sequence length="650" mass="75465">MDMYSSSQRTIDIGKYKKVKKIKSGGFGVVYSVQQIETKKLYAAKVIICDDNEGEIQNIIDREVGILVRANHPTIIKFYGYSLQDFQNENNITILMELASNGSLEGILKKFQEFDGPIDFTDTSRQIILVGVARGMKYLHDRNIIHRDLKPGNILLDDLFHPHITDFGLSKIFEFGKSKNQSKFGGTLIYMAPEVIKQISYDGKADVYSFAILMYEIVTDSAPYPELLSGKMSEFDFRNKVVSESYRPKFTFPIKESIQKLIEQCWSEDPEERPNFGEIFKKFALKEGDDYLLENVDKDELMNYIEDITQVTDQIDLLNQKNENFEKENQKLKEENDQLAIENKQLKTDYDQISTENQKLKEDNNQLAIENKQLKTDYDQISTENQKLKEENDQLTIENKQLKTDYDQISTENQKLKEDNDQLLIENKKLKLDYDKISIENQTSDNNAQHTNSSELEMEFMQLLLKNSMIAKEIYRNEKNVRPIDAKLLQNPAVLYINDFDPSIQKMPTIIKDLKLKSTLKHFLHKSSDTIKYINLLGIAIGMNCINSNNIHLCNANPENIFLDEDYYPHICFFDSSRFLKKRNLSFDNLIYVDPEVLEERSADSKADVYSYSMIAYRILTGIKPAVEGNSYMQMKNAFFIIISVFWKTK</sequence>
<dbReference type="InterPro" id="IPR011009">
    <property type="entry name" value="Kinase-like_dom_sf"/>
</dbReference>
<protein>
    <recommendedName>
        <fullName evidence="2">Protein kinase domain-containing protein</fullName>
    </recommendedName>
</protein>
<reference evidence="3 4" key="1">
    <citation type="submission" date="2024-04" db="EMBL/GenBank/DDBJ databases">
        <title>Tritrichomonas musculus Genome.</title>
        <authorList>
            <person name="Alves-Ferreira E."/>
            <person name="Grigg M."/>
            <person name="Lorenzi H."/>
            <person name="Galac M."/>
        </authorList>
    </citation>
    <scope>NUCLEOTIDE SEQUENCE [LARGE SCALE GENOMIC DNA]</scope>
    <source>
        <strain evidence="3 4">EAF2021</strain>
    </source>
</reference>
<dbReference type="EMBL" id="JAPFFF010000010">
    <property type="protein sequence ID" value="KAK8881318.1"/>
    <property type="molecule type" value="Genomic_DNA"/>
</dbReference>
<evidence type="ECO:0000313" key="4">
    <source>
        <dbReference type="Proteomes" id="UP001470230"/>
    </source>
</evidence>
<dbReference type="InterPro" id="IPR001245">
    <property type="entry name" value="Ser-Thr/Tyr_kinase_cat_dom"/>
</dbReference>
<keyword evidence="1" id="KW-0175">Coiled coil</keyword>
<dbReference type="Gene3D" id="1.10.510.10">
    <property type="entry name" value="Transferase(Phosphotransferase) domain 1"/>
    <property type="match status" value="2"/>
</dbReference>
<proteinExistence type="predicted"/>
<accession>A0ABR2JR82</accession>
<comment type="caution">
    <text evidence="3">The sequence shown here is derived from an EMBL/GenBank/DDBJ whole genome shotgun (WGS) entry which is preliminary data.</text>
</comment>
<dbReference type="SUPFAM" id="SSF56112">
    <property type="entry name" value="Protein kinase-like (PK-like)"/>
    <property type="match status" value="2"/>
</dbReference>
<feature type="domain" description="Protein kinase" evidence="2">
    <location>
        <begin position="16"/>
        <end position="292"/>
    </location>
</feature>
<evidence type="ECO:0000313" key="3">
    <source>
        <dbReference type="EMBL" id="KAK8881318.1"/>
    </source>
</evidence>
<dbReference type="PRINTS" id="PR00109">
    <property type="entry name" value="TYRKINASE"/>
</dbReference>
<dbReference type="PROSITE" id="PS00108">
    <property type="entry name" value="PROTEIN_KINASE_ST"/>
    <property type="match status" value="1"/>
</dbReference>
<dbReference type="InterPro" id="IPR050167">
    <property type="entry name" value="Ser_Thr_protein_kinase"/>
</dbReference>
<dbReference type="InterPro" id="IPR000719">
    <property type="entry name" value="Prot_kinase_dom"/>
</dbReference>
<evidence type="ECO:0000259" key="2">
    <source>
        <dbReference type="PROSITE" id="PS50011"/>
    </source>
</evidence>
<organism evidence="3 4">
    <name type="scientific">Tritrichomonas musculus</name>
    <dbReference type="NCBI Taxonomy" id="1915356"/>
    <lineage>
        <taxon>Eukaryota</taxon>
        <taxon>Metamonada</taxon>
        <taxon>Parabasalia</taxon>
        <taxon>Tritrichomonadida</taxon>
        <taxon>Tritrichomonadidae</taxon>
        <taxon>Tritrichomonas</taxon>
    </lineage>
</organism>